<dbReference type="AlphaFoldDB" id="A0AAU7DDA3"/>
<feature type="chain" id="PRO_5043795275" evidence="2">
    <location>
        <begin position="32"/>
        <end position="266"/>
    </location>
</feature>
<dbReference type="Pfam" id="PF14559">
    <property type="entry name" value="TPR_19"/>
    <property type="match status" value="1"/>
</dbReference>
<keyword evidence="1" id="KW-0802">TPR repeat</keyword>
<evidence type="ECO:0000313" key="3">
    <source>
        <dbReference type="EMBL" id="XBH15356.1"/>
    </source>
</evidence>
<feature type="signal peptide" evidence="2">
    <location>
        <begin position="1"/>
        <end position="31"/>
    </location>
</feature>
<evidence type="ECO:0000256" key="2">
    <source>
        <dbReference type="SAM" id="SignalP"/>
    </source>
</evidence>
<dbReference type="SUPFAM" id="SSF48452">
    <property type="entry name" value="TPR-like"/>
    <property type="match status" value="1"/>
</dbReference>
<evidence type="ECO:0000256" key="1">
    <source>
        <dbReference type="PROSITE-ProRule" id="PRU00339"/>
    </source>
</evidence>
<dbReference type="RefSeq" id="WP_348260587.1">
    <property type="nucleotide sequence ID" value="NZ_CP121196.1"/>
</dbReference>
<name>A0AAU7DDA3_9BACT</name>
<feature type="repeat" description="TPR" evidence="1">
    <location>
        <begin position="193"/>
        <end position="226"/>
    </location>
</feature>
<dbReference type="InterPro" id="IPR019734">
    <property type="entry name" value="TPR_rpt"/>
</dbReference>
<dbReference type="EMBL" id="CP121196">
    <property type="protein sequence ID" value="XBH15356.1"/>
    <property type="molecule type" value="Genomic_DNA"/>
</dbReference>
<dbReference type="PROSITE" id="PS50005">
    <property type="entry name" value="TPR"/>
    <property type="match status" value="2"/>
</dbReference>
<dbReference type="InterPro" id="IPR011990">
    <property type="entry name" value="TPR-like_helical_dom_sf"/>
</dbReference>
<gene>
    <name evidence="3" type="ORF">P8935_12320</name>
</gene>
<dbReference type="Gene3D" id="1.25.40.10">
    <property type="entry name" value="Tetratricopeptide repeat domain"/>
    <property type="match status" value="1"/>
</dbReference>
<organism evidence="3">
    <name type="scientific">Telmatobacter sp. DSM 110680</name>
    <dbReference type="NCBI Taxonomy" id="3036704"/>
    <lineage>
        <taxon>Bacteria</taxon>
        <taxon>Pseudomonadati</taxon>
        <taxon>Acidobacteriota</taxon>
        <taxon>Terriglobia</taxon>
        <taxon>Terriglobales</taxon>
        <taxon>Acidobacteriaceae</taxon>
        <taxon>Telmatobacter</taxon>
    </lineage>
</organism>
<keyword evidence="2" id="KW-0732">Signal</keyword>
<protein>
    <submittedName>
        <fullName evidence="3">Tetratricopeptide repeat protein</fullName>
    </submittedName>
</protein>
<accession>A0AAU7DDA3</accession>
<reference evidence="3" key="1">
    <citation type="submission" date="2023-03" db="EMBL/GenBank/DDBJ databases">
        <title>Edaphobacter sp.</title>
        <authorList>
            <person name="Huber K.J."/>
            <person name="Papendorf J."/>
            <person name="Pilke C."/>
            <person name="Bunk B."/>
            <person name="Sproeer C."/>
            <person name="Pester M."/>
        </authorList>
    </citation>
    <scope>NUCLEOTIDE SEQUENCE</scope>
    <source>
        <strain evidence="3">DSM 110680</strain>
    </source>
</reference>
<feature type="repeat" description="TPR" evidence="1">
    <location>
        <begin position="54"/>
        <end position="87"/>
    </location>
</feature>
<proteinExistence type="predicted"/>
<sequence length="266" mass="29067">MRTGINGSRHARVSSLRFSVLIFAWGVAAFAGGAQEPCAPPDSMKARFAGKPDPTALNDLGAWFGEHDNYTCAAEAFATSLQMDPKQKDMPHVAFMFGASLYYAGDAKEAIPALQAAEQSGYNEIKLHLLLARAQDDAHARPEAETEWRSALDIDPEYSYALDALSDDLIADHDSKGTIELLDKPRLVPQRTVHQAMNLGTAYVLEGKREDAERILRDALNTYPDAVELASQLADVLTQSGRKAEAEAVLRIIKERKTGTAEAKDH</sequence>